<dbReference type="Pfam" id="PF13280">
    <property type="entry name" value="WYL"/>
    <property type="match status" value="1"/>
</dbReference>
<evidence type="ECO:0000259" key="3">
    <source>
        <dbReference type="Pfam" id="PF25583"/>
    </source>
</evidence>
<dbReference type="InterPro" id="IPR051534">
    <property type="entry name" value="CBASS_pafABC_assoc_protein"/>
</dbReference>
<evidence type="ECO:0000259" key="1">
    <source>
        <dbReference type="Pfam" id="PF13280"/>
    </source>
</evidence>
<dbReference type="Pfam" id="PF25583">
    <property type="entry name" value="WCX"/>
    <property type="match status" value="1"/>
</dbReference>
<dbReference type="AlphaFoldDB" id="A0A7Y9RWJ9"/>
<dbReference type="PANTHER" id="PTHR34580:SF1">
    <property type="entry name" value="PROTEIN PAFC"/>
    <property type="match status" value="1"/>
</dbReference>
<dbReference type="Proteomes" id="UP000544110">
    <property type="component" value="Unassembled WGS sequence"/>
</dbReference>
<keyword evidence="4" id="KW-0647">Proteasome</keyword>
<dbReference type="InterPro" id="IPR028349">
    <property type="entry name" value="PafC-like"/>
</dbReference>
<dbReference type="InterPro" id="IPR043839">
    <property type="entry name" value="PafC_HTH"/>
</dbReference>
<evidence type="ECO:0000313" key="5">
    <source>
        <dbReference type="Proteomes" id="UP000544110"/>
    </source>
</evidence>
<dbReference type="PROSITE" id="PS52050">
    <property type="entry name" value="WYL"/>
    <property type="match status" value="1"/>
</dbReference>
<dbReference type="PIRSF" id="PIRSF016838">
    <property type="entry name" value="PafC"/>
    <property type="match status" value="1"/>
</dbReference>
<sequence length="326" mass="34939">MSAGARDQVARLLTLVPWLHRTGEVHLDDAAAALGTTPEQLLKDLKVLLMCGLPGGYPDDLIDVDLDALEDGGDGVVRIGNADYLARPLRLSATEASALVVALRAVRAGADERTLEVVDRTLAKLEAAAAEGSAPAVLLDGEGDDHAPLDPALGARVAEAAANGRQVRLTYWTPSRDEVSERTVDPRGVVRHGGHAYLDAWCHAAEAPRLFRLDRVRDAAVLDAPVVSEPVPPRDLEAEGLFATSPEAPTVTLRLAPRAQWVPEYYPVEAVRPQADGTLEVDLVVADPRWLDRLVLRLAPHARVVGPQEFTRSSTAAAAETLRLYG</sequence>
<evidence type="ECO:0000313" key="4">
    <source>
        <dbReference type="EMBL" id="NYG55868.1"/>
    </source>
</evidence>
<reference evidence="4 5" key="1">
    <citation type="submission" date="2020-07" db="EMBL/GenBank/DDBJ databases">
        <title>Sequencing the genomes of 1000 actinobacteria strains.</title>
        <authorList>
            <person name="Klenk H.-P."/>
        </authorList>
    </citation>
    <scope>NUCLEOTIDE SEQUENCE [LARGE SCALE GENOMIC DNA]</scope>
    <source>
        <strain evidence="4 5">DSM 24552</strain>
    </source>
</reference>
<name>A0A7Y9RWJ9_9ACTN</name>
<feature type="domain" description="WCX" evidence="3">
    <location>
        <begin position="248"/>
        <end position="312"/>
    </location>
</feature>
<gene>
    <name evidence="4" type="ORF">BJ989_002172</name>
</gene>
<dbReference type="GO" id="GO:0000502">
    <property type="term" value="C:proteasome complex"/>
    <property type="evidence" value="ECO:0007669"/>
    <property type="project" value="UniProtKB-KW"/>
</dbReference>
<dbReference type="PANTHER" id="PTHR34580">
    <property type="match status" value="1"/>
</dbReference>
<dbReference type="EMBL" id="JACCAC010000001">
    <property type="protein sequence ID" value="NYG55868.1"/>
    <property type="molecule type" value="Genomic_DNA"/>
</dbReference>
<keyword evidence="5" id="KW-1185">Reference proteome</keyword>
<organism evidence="4 5">
    <name type="scientific">Nocardioides perillae</name>
    <dbReference type="NCBI Taxonomy" id="1119534"/>
    <lineage>
        <taxon>Bacteria</taxon>
        <taxon>Bacillati</taxon>
        <taxon>Actinomycetota</taxon>
        <taxon>Actinomycetes</taxon>
        <taxon>Propionibacteriales</taxon>
        <taxon>Nocardioidaceae</taxon>
        <taxon>Nocardioides</taxon>
    </lineage>
</organism>
<evidence type="ECO:0000259" key="2">
    <source>
        <dbReference type="Pfam" id="PF19187"/>
    </source>
</evidence>
<feature type="domain" description="WYL" evidence="1">
    <location>
        <begin position="156"/>
        <end position="220"/>
    </location>
</feature>
<feature type="domain" description="PafC HTH" evidence="2">
    <location>
        <begin position="7"/>
        <end position="127"/>
    </location>
</feature>
<accession>A0A7Y9RWJ9</accession>
<dbReference type="InterPro" id="IPR026881">
    <property type="entry name" value="WYL_dom"/>
</dbReference>
<dbReference type="InterPro" id="IPR057727">
    <property type="entry name" value="WCX_dom"/>
</dbReference>
<dbReference type="RefSeq" id="WP_179518239.1">
    <property type="nucleotide sequence ID" value="NZ_JACCAC010000001.1"/>
</dbReference>
<proteinExistence type="predicted"/>
<dbReference type="Pfam" id="PF19187">
    <property type="entry name" value="HTH_PafC"/>
    <property type="match status" value="1"/>
</dbReference>
<protein>
    <submittedName>
        <fullName evidence="4">Proteasome accessory factor C</fullName>
    </submittedName>
</protein>
<comment type="caution">
    <text evidence="4">The sequence shown here is derived from an EMBL/GenBank/DDBJ whole genome shotgun (WGS) entry which is preliminary data.</text>
</comment>